<dbReference type="HOGENOM" id="CLU_2622142_0_0_1"/>
<keyword evidence="3" id="KW-1185">Reference proteome</keyword>
<feature type="region of interest" description="Disordered" evidence="1">
    <location>
        <begin position="53"/>
        <end position="78"/>
    </location>
</feature>
<accession>X0CMH4</accession>
<evidence type="ECO:0000313" key="2">
    <source>
        <dbReference type="EMBL" id="EXK95635.1"/>
    </source>
</evidence>
<dbReference type="Proteomes" id="UP000030663">
    <property type="component" value="Unassembled WGS sequence"/>
</dbReference>
<feature type="region of interest" description="Disordered" evidence="1">
    <location>
        <begin position="1"/>
        <end position="26"/>
    </location>
</feature>
<reference evidence="2 3" key="1">
    <citation type="submission" date="2011-11" db="EMBL/GenBank/DDBJ databases">
        <title>The Genome Sequence of Fusarium oxysporum PHW815.</title>
        <authorList>
            <consortium name="The Broad Institute Genome Sequencing Platform"/>
            <person name="Ma L.-J."/>
            <person name="Gale L.R."/>
            <person name="Schwartz D.C."/>
            <person name="Zhou S."/>
            <person name="Corby-Kistler H."/>
            <person name="Young S.K."/>
            <person name="Zeng Q."/>
            <person name="Gargeya S."/>
            <person name="Fitzgerald M."/>
            <person name="Haas B."/>
            <person name="Abouelleil A."/>
            <person name="Alvarado L."/>
            <person name="Arachchi H.M."/>
            <person name="Berlin A."/>
            <person name="Brown A."/>
            <person name="Chapman S.B."/>
            <person name="Chen Z."/>
            <person name="Dunbar C."/>
            <person name="Freedman E."/>
            <person name="Gearin G."/>
            <person name="Goldberg J."/>
            <person name="Griggs A."/>
            <person name="Gujja S."/>
            <person name="Heiman D."/>
            <person name="Howarth C."/>
            <person name="Larson L."/>
            <person name="Lui A."/>
            <person name="MacDonald P.J.P."/>
            <person name="Montmayeur A."/>
            <person name="Murphy C."/>
            <person name="Neiman D."/>
            <person name="Pearson M."/>
            <person name="Priest M."/>
            <person name="Roberts A."/>
            <person name="Saif S."/>
            <person name="Shea T."/>
            <person name="Shenoy N."/>
            <person name="Sisk P."/>
            <person name="Stolte C."/>
            <person name="Sykes S."/>
            <person name="Wortman J."/>
            <person name="Nusbaum C."/>
            <person name="Birren B."/>
        </authorList>
    </citation>
    <scope>NUCLEOTIDE SEQUENCE [LARGE SCALE GENOMIC DNA]</scope>
    <source>
        <strain evidence="2 3">54005</strain>
    </source>
</reference>
<dbReference type="AlphaFoldDB" id="X0CMH4"/>
<evidence type="ECO:0000313" key="3">
    <source>
        <dbReference type="Proteomes" id="UP000030663"/>
    </source>
</evidence>
<sequence>METGATSVRLLWEKPGESTSPLSSPAAPMLTVSSLVTWPCVVLETQLHFIDTPTPAPERNRQQQPRLFVKSALTANGP</sequence>
<gene>
    <name evidence="2" type="ORF">FOQG_04185</name>
</gene>
<protein>
    <submittedName>
        <fullName evidence="2">Uncharacterized protein</fullName>
    </submittedName>
</protein>
<name>X0CMH4_FUSOX</name>
<evidence type="ECO:0000256" key="1">
    <source>
        <dbReference type="SAM" id="MobiDB-lite"/>
    </source>
</evidence>
<organism evidence="2 3">
    <name type="scientific">Fusarium oxysporum f. sp. raphani 54005</name>
    <dbReference type="NCBI Taxonomy" id="1089458"/>
    <lineage>
        <taxon>Eukaryota</taxon>
        <taxon>Fungi</taxon>
        <taxon>Dikarya</taxon>
        <taxon>Ascomycota</taxon>
        <taxon>Pezizomycotina</taxon>
        <taxon>Sordariomycetes</taxon>
        <taxon>Hypocreomycetidae</taxon>
        <taxon>Hypocreales</taxon>
        <taxon>Nectriaceae</taxon>
        <taxon>Fusarium</taxon>
        <taxon>Fusarium oxysporum species complex</taxon>
    </lineage>
</organism>
<dbReference type="EMBL" id="JH658366">
    <property type="protein sequence ID" value="EXK95635.1"/>
    <property type="molecule type" value="Genomic_DNA"/>
</dbReference>
<proteinExistence type="predicted"/>